<proteinExistence type="predicted"/>
<accession>A0A1R2BS64</accession>
<dbReference type="AlphaFoldDB" id="A0A1R2BS64"/>
<keyword evidence="2" id="KW-1185">Reference proteome</keyword>
<dbReference type="EMBL" id="MPUH01000468">
    <property type="protein sequence ID" value="OMJ79497.1"/>
    <property type="molecule type" value="Genomic_DNA"/>
</dbReference>
<sequence length="230" mass="26414">MSSSRNPVNANCTESLLDLTDCFTIDQKSLSKPNTKERKISRYSKKLEHIQHLLHQTQSTLTEYLDKTILLKAKNNDMQLENQELKKKILLIEEAQKHAKTTEVKSLTNTSQRTQETEWYLFNETSFSVSSCSSVDSIVILNDQVEYVKEIKKLTPQQSRKIIHRPSNSMQSNCNMDKFIKQVKQKVGFGWSTPSFDTMDEIEYPSTPKPSSSSRFLSSALLADVPILRF</sequence>
<evidence type="ECO:0000313" key="2">
    <source>
        <dbReference type="Proteomes" id="UP000187209"/>
    </source>
</evidence>
<name>A0A1R2BS64_9CILI</name>
<comment type="caution">
    <text evidence="1">The sequence shown here is derived from an EMBL/GenBank/DDBJ whole genome shotgun (WGS) entry which is preliminary data.</text>
</comment>
<protein>
    <submittedName>
        <fullName evidence="1">Uncharacterized protein</fullName>
    </submittedName>
</protein>
<evidence type="ECO:0000313" key="1">
    <source>
        <dbReference type="EMBL" id="OMJ79497.1"/>
    </source>
</evidence>
<organism evidence="1 2">
    <name type="scientific">Stentor coeruleus</name>
    <dbReference type="NCBI Taxonomy" id="5963"/>
    <lineage>
        <taxon>Eukaryota</taxon>
        <taxon>Sar</taxon>
        <taxon>Alveolata</taxon>
        <taxon>Ciliophora</taxon>
        <taxon>Postciliodesmatophora</taxon>
        <taxon>Heterotrichea</taxon>
        <taxon>Heterotrichida</taxon>
        <taxon>Stentoridae</taxon>
        <taxon>Stentor</taxon>
    </lineage>
</organism>
<dbReference type="Proteomes" id="UP000187209">
    <property type="component" value="Unassembled WGS sequence"/>
</dbReference>
<reference evidence="1 2" key="1">
    <citation type="submission" date="2016-11" db="EMBL/GenBank/DDBJ databases">
        <title>The macronuclear genome of Stentor coeruleus: a giant cell with tiny introns.</title>
        <authorList>
            <person name="Slabodnick M."/>
            <person name="Ruby J.G."/>
            <person name="Reiff S.B."/>
            <person name="Swart E.C."/>
            <person name="Gosai S."/>
            <person name="Prabakaran S."/>
            <person name="Witkowska E."/>
            <person name="Larue G.E."/>
            <person name="Fisher S."/>
            <person name="Freeman R.M."/>
            <person name="Gunawardena J."/>
            <person name="Chu W."/>
            <person name="Stover N.A."/>
            <person name="Gregory B.D."/>
            <person name="Nowacki M."/>
            <person name="Derisi J."/>
            <person name="Roy S.W."/>
            <person name="Marshall W.F."/>
            <person name="Sood P."/>
        </authorList>
    </citation>
    <scope>NUCLEOTIDE SEQUENCE [LARGE SCALE GENOMIC DNA]</scope>
    <source>
        <strain evidence="1">WM001</strain>
    </source>
</reference>
<gene>
    <name evidence="1" type="ORF">SteCoe_20460</name>
</gene>